<dbReference type="SUPFAM" id="SSF48452">
    <property type="entry name" value="TPR-like"/>
    <property type="match status" value="1"/>
</dbReference>
<sequence>MKLASKIAVTLTLTLSGASVLALQPALAKPKSAPEQTQAPANPAQDYILTPAVREAAAAVQTALKTNDFTTASAKLAEAKAAIATDDDKYIVGSLGYELGSSRQDKALQGQSVDLILSSGKASQHMSSDMIWQLYVEQAQSAYEANQFQKAEAGLEQALKIASPNNIQLYPMLVETKVKLGKTPEAIAVLESAIPKMQAANQTIPEAWLKRGVAIAYNAKLQPETLRLCKQWISAYPSNDSWHTSLSIYRDFNRNLDGDATLDILRLTRAVGALSGESEYLLYAQPLYIGYPIEAESVLKEGIQKGVISASDTTVSKWLATARLKVPAAKADLAKAVVRDSKAATGKEAFIDGTLALGAGDYPLAINLYTIAKGKTGVDAELLSLRLGMAQALAGQKDAAKATLANVTGSRSEIAQLWSIYADKHGA</sequence>
<accession>F8EU07</accession>
<dbReference type="AlphaFoldDB" id="F8EU07"/>
<organism evidence="2 3">
    <name type="scientific">Zymomonas mobilis subsp. pomaceae (strain ATCC 29192 / DSM 22645 / JCM 10191 / CCUG 17912 / NBRC 13757 / NCIMB 11200 / NRRL B-4491 / Barker I)</name>
    <dbReference type="NCBI Taxonomy" id="579138"/>
    <lineage>
        <taxon>Bacteria</taxon>
        <taxon>Pseudomonadati</taxon>
        <taxon>Pseudomonadota</taxon>
        <taxon>Alphaproteobacteria</taxon>
        <taxon>Sphingomonadales</taxon>
        <taxon>Zymomonadaceae</taxon>
        <taxon>Zymomonas</taxon>
    </lineage>
</organism>
<dbReference type="PATRIC" id="fig|579138.3.peg.198"/>
<proteinExistence type="predicted"/>
<evidence type="ECO:0000313" key="3">
    <source>
        <dbReference type="Proteomes" id="UP000000491"/>
    </source>
</evidence>
<evidence type="ECO:0000313" key="2">
    <source>
        <dbReference type="EMBL" id="AEI37087.1"/>
    </source>
</evidence>
<dbReference type="EMBL" id="CP002865">
    <property type="protein sequence ID" value="AEI37087.1"/>
    <property type="molecule type" value="Genomic_DNA"/>
</dbReference>
<reference evidence="2 3" key="1">
    <citation type="journal article" date="2011" name="J. Bacteriol.">
        <title>Genome sequence of the ethanol-producing Zymomonas mobilis subsp. pomaceae lectotype strain ATCC 29192.</title>
        <authorList>
            <person name="Kouvelis V.N."/>
            <person name="Davenport K.W."/>
            <person name="Brettin T.S."/>
            <person name="Bruce D."/>
            <person name="Detter C."/>
            <person name="Han C.S."/>
            <person name="Nolan M."/>
            <person name="Tapia R."/>
            <person name="Damoulaki A."/>
            <person name="Kyrpides N.C."/>
            <person name="Typas M.A."/>
            <person name="Pappas K.M."/>
        </authorList>
    </citation>
    <scope>NUCLEOTIDE SEQUENCE [LARGE SCALE GENOMIC DNA]</scope>
    <source>
        <strain evidence="3">ATCC 29192 / DSM 22645 / JCM 10191 / CCUG 17912 / NBRC 13757 / NCIMB 11200 / NRRL B-4491 / Barker I</strain>
    </source>
</reference>
<dbReference type="KEGG" id="zmp:Zymop_0184"/>
<protein>
    <recommendedName>
        <fullName evidence="4">Tetratricopeptide repeat protein</fullName>
    </recommendedName>
</protein>
<evidence type="ECO:0000256" key="1">
    <source>
        <dbReference type="SAM" id="SignalP"/>
    </source>
</evidence>
<dbReference type="RefSeq" id="WP_013933487.1">
    <property type="nucleotide sequence ID" value="NC_015709.1"/>
</dbReference>
<dbReference type="eggNOG" id="COG0457">
    <property type="taxonomic scope" value="Bacteria"/>
</dbReference>
<dbReference type="Proteomes" id="UP000000491">
    <property type="component" value="Chromosome"/>
</dbReference>
<dbReference type="STRING" id="579138.Zymop_0184"/>
<feature type="chain" id="PRO_5003369937" description="Tetratricopeptide repeat protein" evidence="1">
    <location>
        <begin position="29"/>
        <end position="427"/>
    </location>
</feature>
<name>F8EU07_ZYMMT</name>
<dbReference type="Gene3D" id="1.25.40.10">
    <property type="entry name" value="Tetratricopeptide repeat domain"/>
    <property type="match status" value="1"/>
</dbReference>
<evidence type="ECO:0008006" key="4">
    <source>
        <dbReference type="Google" id="ProtNLM"/>
    </source>
</evidence>
<feature type="signal peptide" evidence="1">
    <location>
        <begin position="1"/>
        <end position="28"/>
    </location>
</feature>
<keyword evidence="1" id="KW-0732">Signal</keyword>
<dbReference type="InterPro" id="IPR011990">
    <property type="entry name" value="TPR-like_helical_dom_sf"/>
</dbReference>
<dbReference type="HOGENOM" id="CLU_050847_0_0_5"/>
<gene>
    <name evidence="2" type="ordered locus">Zymop_0184</name>
</gene>